<dbReference type="Proteomes" id="UP001196413">
    <property type="component" value="Unassembled WGS sequence"/>
</dbReference>
<comment type="caution">
    <text evidence="1">The sequence shown here is derived from an EMBL/GenBank/DDBJ whole genome shotgun (WGS) entry which is preliminary data.</text>
</comment>
<dbReference type="EMBL" id="JAHQIW010007477">
    <property type="protein sequence ID" value="KAJ1374657.1"/>
    <property type="molecule type" value="Genomic_DNA"/>
</dbReference>
<gene>
    <name evidence="1" type="ORF">KIN20_037391</name>
</gene>
<sequence length="70" mass="7791">MSLESDLLSTQRARHKDCFSLYTYNVRILCTGADLQVFLEAANDIKFHVIGVQEAITGCATYVNWTTGCS</sequence>
<evidence type="ECO:0000313" key="1">
    <source>
        <dbReference type="EMBL" id="KAJ1374657.1"/>
    </source>
</evidence>
<protein>
    <submittedName>
        <fullName evidence="1">Uncharacterized protein</fullName>
    </submittedName>
</protein>
<proteinExistence type="predicted"/>
<reference evidence="1" key="1">
    <citation type="submission" date="2021-06" db="EMBL/GenBank/DDBJ databases">
        <title>Parelaphostrongylus tenuis whole genome reference sequence.</title>
        <authorList>
            <person name="Garwood T.J."/>
            <person name="Larsen P.A."/>
            <person name="Fountain-Jones N.M."/>
            <person name="Garbe J.R."/>
            <person name="Macchietto M.G."/>
            <person name="Kania S.A."/>
            <person name="Gerhold R.W."/>
            <person name="Richards J.E."/>
            <person name="Wolf T.M."/>
        </authorList>
    </citation>
    <scope>NUCLEOTIDE SEQUENCE</scope>
    <source>
        <strain evidence="1">MNPRO001-30</strain>
        <tissue evidence="1">Meninges</tissue>
    </source>
</reference>
<name>A0AAD5RE70_PARTN</name>
<organism evidence="1 2">
    <name type="scientific">Parelaphostrongylus tenuis</name>
    <name type="common">Meningeal worm</name>
    <dbReference type="NCBI Taxonomy" id="148309"/>
    <lineage>
        <taxon>Eukaryota</taxon>
        <taxon>Metazoa</taxon>
        <taxon>Ecdysozoa</taxon>
        <taxon>Nematoda</taxon>
        <taxon>Chromadorea</taxon>
        <taxon>Rhabditida</taxon>
        <taxon>Rhabditina</taxon>
        <taxon>Rhabditomorpha</taxon>
        <taxon>Strongyloidea</taxon>
        <taxon>Metastrongylidae</taxon>
        <taxon>Parelaphostrongylus</taxon>
    </lineage>
</organism>
<dbReference type="AlphaFoldDB" id="A0AAD5RE70"/>
<evidence type="ECO:0000313" key="2">
    <source>
        <dbReference type="Proteomes" id="UP001196413"/>
    </source>
</evidence>
<accession>A0AAD5RE70</accession>
<keyword evidence="2" id="KW-1185">Reference proteome</keyword>